<dbReference type="EMBL" id="CP048020">
    <property type="protein sequence ID" value="QHX42220.1"/>
    <property type="molecule type" value="Genomic_DNA"/>
</dbReference>
<feature type="transmembrane region" description="Helical" evidence="1">
    <location>
        <begin position="190"/>
        <end position="212"/>
    </location>
</feature>
<gene>
    <name evidence="2" type="ORF">GWP43_00735</name>
</gene>
<organism evidence="2">
    <name type="scientific">Treponema vincentii</name>
    <dbReference type="NCBI Taxonomy" id="69710"/>
    <lineage>
        <taxon>Bacteria</taxon>
        <taxon>Pseudomonadati</taxon>
        <taxon>Spirochaetota</taxon>
        <taxon>Spirochaetia</taxon>
        <taxon>Spirochaetales</taxon>
        <taxon>Treponemataceae</taxon>
        <taxon>Treponema</taxon>
    </lineage>
</organism>
<keyword evidence="1" id="KW-0472">Membrane</keyword>
<dbReference type="Proteomes" id="UP000464374">
    <property type="component" value="Chromosome"/>
</dbReference>
<dbReference type="KEGG" id="trz:GWP43_00735"/>
<keyword evidence="1" id="KW-0812">Transmembrane</keyword>
<dbReference type="AlphaFoldDB" id="A0A6P1XYU8"/>
<sequence length="253" mass="27317">MKKDVFLCTIFCIALTAYPQGLLQAEENEAVQSNTVAQETTIGAETLSEMSPAKIAEVQGAMAEIRIDDLIKDGLFKNKALINQQALLLPEGRRLDIQGQYRLGYVKPLLFNCLLGFGIGNFINKDRVGGITHMVIDSLAVGTIVTAGSIYLGGGLMYVLLLPALLLGQDDKQVADTFSSIDKTMKISKIIVQTGFGVFLANKLASIISVSVHTSKYNRTLKEALTPAKAEVSIHTVPIIAPNQFGLALSINY</sequence>
<proteinExistence type="predicted"/>
<name>A0A6P1XYU8_9SPIR</name>
<dbReference type="RefSeq" id="WP_162662033.1">
    <property type="nucleotide sequence ID" value="NZ_CP048020.1"/>
</dbReference>
<keyword evidence="1" id="KW-1133">Transmembrane helix</keyword>
<reference evidence="2" key="1">
    <citation type="submission" date="2020-01" db="EMBL/GenBank/DDBJ databases">
        <title>Complete genome sequence of a human oral phylogroup 1 Treponema sp. strain ATCC 700766, originally isolated from periodontitis dental plaque.</title>
        <authorList>
            <person name="Chan Y."/>
            <person name="Huo Y.-B."/>
            <person name="Yu X.-L."/>
            <person name="Zeng H."/>
            <person name="Leung W.-K."/>
            <person name="Watt R.M."/>
        </authorList>
    </citation>
    <scope>NUCLEOTIDE SEQUENCE [LARGE SCALE GENOMIC DNA]</scope>
    <source>
        <strain evidence="2">OMZ 804</strain>
    </source>
</reference>
<evidence type="ECO:0000256" key="1">
    <source>
        <dbReference type="SAM" id="Phobius"/>
    </source>
</evidence>
<protein>
    <submittedName>
        <fullName evidence="2">Uncharacterized protein</fullName>
    </submittedName>
</protein>
<evidence type="ECO:0000313" key="2">
    <source>
        <dbReference type="EMBL" id="QHX42220.1"/>
    </source>
</evidence>
<feature type="transmembrane region" description="Helical" evidence="1">
    <location>
        <begin position="135"/>
        <end position="161"/>
    </location>
</feature>
<accession>A0A6P1XYU8</accession>